<accession>A0AA48HG18</accession>
<proteinExistence type="predicted"/>
<keyword evidence="2" id="KW-1185">Reference proteome</keyword>
<reference evidence="1" key="1">
    <citation type="journal article" date="2023" name="Int. J. Syst. Evol. Microbiol.">
        <title>Mesoterricola silvestris gen. nov., sp. nov., Mesoterricola sediminis sp. nov., Geothrix oryzae sp. nov., Geothrix edaphica sp. nov., Geothrix rubra sp. nov., and Geothrix limicola sp. nov., six novel members of Acidobacteriota isolated from soils.</title>
        <authorList>
            <person name="Itoh H."/>
            <person name="Sugisawa Y."/>
            <person name="Mise K."/>
            <person name="Xu Z."/>
            <person name="Kuniyasu M."/>
            <person name="Ushijima N."/>
            <person name="Kawano K."/>
            <person name="Kobayashi E."/>
            <person name="Shiratori Y."/>
            <person name="Masuda Y."/>
            <person name="Senoo K."/>
        </authorList>
    </citation>
    <scope>NUCLEOTIDE SEQUENCE</scope>
    <source>
        <strain evidence="1">W786</strain>
    </source>
</reference>
<protein>
    <submittedName>
        <fullName evidence="1">Uncharacterized protein</fullName>
    </submittedName>
</protein>
<sequence>MTPFTYNDMTFSLEARDGKWDLVCTREGAAGAYAAAGLFPGAGEAEALERAQALVRTVFPVGIKCVGPDVSHPNTIGDLRIVGPDVTHPNFIYWNKDSVRCPRQL</sequence>
<dbReference type="EMBL" id="AP027081">
    <property type="protein sequence ID" value="BDU77538.1"/>
    <property type="molecule type" value="Genomic_DNA"/>
</dbReference>
<organism evidence="1 2">
    <name type="scientific">Mesoterricola sediminis</name>
    <dbReference type="NCBI Taxonomy" id="2927980"/>
    <lineage>
        <taxon>Bacteria</taxon>
        <taxon>Pseudomonadati</taxon>
        <taxon>Acidobacteriota</taxon>
        <taxon>Holophagae</taxon>
        <taxon>Holophagales</taxon>
        <taxon>Holophagaceae</taxon>
        <taxon>Mesoterricola</taxon>
    </lineage>
</organism>
<dbReference type="Proteomes" id="UP001228113">
    <property type="component" value="Chromosome"/>
</dbReference>
<dbReference type="KEGG" id="msea:METESE_24960"/>
<gene>
    <name evidence="1" type="ORF">METESE_24960</name>
</gene>
<dbReference type="AlphaFoldDB" id="A0AA48HG18"/>
<name>A0AA48HG18_9BACT</name>
<evidence type="ECO:0000313" key="1">
    <source>
        <dbReference type="EMBL" id="BDU77538.1"/>
    </source>
</evidence>
<dbReference type="RefSeq" id="WP_243333042.1">
    <property type="nucleotide sequence ID" value="NZ_AP027081.1"/>
</dbReference>
<evidence type="ECO:0000313" key="2">
    <source>
        <dbReference type="Proteomes" id="UP001228113"/>
    </source>
</evidence>